<evidence type="ECO:0000256" key="1">
    <source>
        <dbReference type="SAM" id="SignalP"/>
    </source>
</evidence>
<comment type="caution">
    <text evidence="2">The sequence shown here is derived from an EMBL/GenBank/DDBJ whole genome shotgun (WGS) entry which is preliminary data.</text>
</comment>
<accession>A0A5B7E8Y3</accession>
<keyword evidence="3" id="KW-1185">Reference proteome</keyword>
<name>A0A5B7E8Y3_PORTR</name>
<feature type="chain" id="PRO_5023071418" evidence="1">
    <location>
        <begin position="31"/>
        <end position="78"/>
    </location>
</feature>
<sequence>MTQNWGKGYHTWLCITWSVLVRQFLHVSLSGVLSECPQHLPNLGYLDLAIPLLIKDAEGLLELCEGTEVCMGLEDKKR</sequence>
<gene>
    <name evidence="2" type="ORF">E2C01_023707</name>
</gene>
<reference evidence="2 3" key="1">
    <citation type="submission" date="2019-05" db="EMBL/GenBank/DDBJ databases">
        <title>Another draft genome of Portunus trituberculatus and its Hox gene families provides insights of decapod evolution.</title>
        <authorList>
            <person name="Jeong J.-H."/>
            <person name="Song I."/>
            <person name="Kim S."/>
            <person name="Choi T."/>
            <person name="Kim D."/>
            <person name="Ryu S."/>
            <person name="Kim W."/>
        </authorList>
    </citation>
    <scope>NUCLEOTIDE SEQUENCE [LARGE SCALE GENOMIC DNA]</scope>
    <source>
        <tissue evidence="2">Muscle</tissue>
    </source>
</reference>
<proteinExistence type="predicted"/>
<dbReference type="Proteomes" id="UP000324222">
    <property type="component" value="Unassembled WGS sequence"/>
</dbReference>
<feature type="signal peptide" evidence="1">
    <location>
        <begin position="1"/>
        <end position="30"/>
    </location>
</feature>
<keyword evidence="1" id="KW-0732">Signal</keyword>
<organism evidence="2 3">
    <name type="scientific">Portunus trituberculatus</name>
    <name type="common">Swimming crab</name>
    <name type="synonym">Neptunus trituberculatus</name>
    <dbReference type="NCBI Taxonomy" id="210409"/>
    <lineage>
        <taxon>Eukaryota</taxon>
        <taxon>Metazoa</taxon>
        <taxon>Ecdysozoa</taxon>
        <taxon>Arthropoda</taxon>
        <taxon>Crustacea</taxon>
        <taxon>Multicrustacea</taxon>
        <taxon>Malacostraca</taxon>
        <taxon>Eumalacostraca</taxon>
        <taxon>Eucarida</taxon>
        <taxon>Decapoda</taxon>
        <taxon>Pleocyemata</taxon>
        <taxon>Brachyura</taxon>
        <taxon>Eubrachyura</taxon>
        <taxon>Portunoidea</taxon>
        <taxon>Portunidae</taxon>
        <taxon>Portuninae</taxon>
        <taxon>Portunus</taxon>
    </lineage>
</organism>
<protein>
    <submittedName>
        <fullName evidence="2">Uncharacterized protein</fullName>
    </submittedName>
</protein>
<dbReference type="EMBL" id="VSRR010002256">
    <property type="protein sequence ID" value="MPC30442.1"/>
    <property type="molecule type" value="Genomic_DNA"/>
</dbReference>
<evidence type="ECO:0000313" key="2">
    <source>
        <dbReference type="EMBL" id="MPC30442.1"/>
    </source>
</evidence>
<evidence type="ECO:0000313" key="3">
    <source>
        <dbReference type="Proteomes" id="UP000324222"/>
    </source>
</evidence>
<dbReference type="AlphaFoldDB" id="A0A5B7E8Y3"/>